<evidence type="ECO:0000256" key="1">
    <source>
        <dbReference type="ARBA" id="ARBA00004141"/>
    </source>
</evidence>
<feature type="transmembrane region" description="Helical" evidence="6">
    <location>
        <begin position="359"/>
        <end position="380"/>
    </location>
</feature>
<dbReference type="InterPro" id="IPR001958">
    <property type="entry name" value="Tet-R_TetA/multi-R_MdtG-like"/>
</dbReference>
<feature type="transmembrane region" description="Helical" evidence="6">
    <location>
        <begin position="83"/>
        <end position="106"/>
    </location>
</feature>
<evidence type="ECO:0000313" key="9">
    <source>
        <dbReference type="Proteomes" id="UP000023464"/>
    </source>
</evidence>
<evidence type="ECO:0000256" key="6">
    <source>
        <dbReference type="SAM" id="Phobius"/>
    </source>
</evidence>
<evidence type="ECO:0000256" key="5">
    <source>
        <dbReference type="ARBA" id="ARBA00023136"/>
    </source>
</evidence>
<feature type="transmembrane region" description="Helical" evidence="6">
    <location>
        <begin position="392"/>
        <end position="414"/>
    </location>
</feature>
<dbReference type="GO" id="GO:0016020">
    <property type="term" value="C:membrane"/>
    <property type="evidence" value="ECO:0007669"/>
    <property type="project" value="UniProtKB-SubCell"/>
</dbReference>
<organism evidence="8 9">
    <name type="scientific">Photorhabdus aegyptia</name>
    <dbReference type="NCBI Taxonomy" id="2805098"/>
    <lineage>
        <taxon>Bacteria</taxon>
        <taxon>Pseudomonadati</taxon>
        <taxon>Pseudomonadota</taxon>
        <taxon>Gammaproteobacteria</taxon>
        <taxon>Enterobacterales</taxon>
        <taxon>Morganellaceae</taxon>
        <taxon>Photorhabdus</taxon>
    </lineage>
</organism>
<keyword evidence="4 6" id="KW-1133">Transmembrane helix</keyword>
<feature type="transmembrane region" description="Helical" evidence="6">
    <location>
        <begin position="112"/>
        <end position="131"/>
    </location>
</feature>
<feature type="transmembrane region" description="Helical" evidence="6">
    <location>
        <begin position="234"/>
        <end position="255"/>
    </location>
</feature>
<dbReference type="GO" id="GO:0022857">
    <property type="term" value="F:transmembrane transporter activity"/>
    <property type="evidence" value="ECO:0007669"/>
    <property type="project" value="InterPro"/>
</dbReference>
<feature type="transmembrane region" description="Helical" evidence="6">
    <location>
        <begin position="143"/>
        <end position="162"/>
    </location>
</feature>
<keyword evidence="5 6" id="KW-0472">Membrane</keyword>
<evidence type="ECO:0000256" key="4">
    <source>
        <dbReference type="ARBA" id="ARBA00022989"/>
    </source>
</evidence>
<feature type="transmembrane region" description="Helical" evidence="6">
    <location>
        <begin position="302"/>
        <end position="324"/>
    </location>
</feature>
<feature type="transmembrane region" description="Helical" evidence="6">
    <location>
        <begin position="267"/>
        <end position="290"/>
    </location>
</feature>
<feature type="domain" description="Major facilitator superfamily (MFS) profile" evidence="7">
    <location>
        <begin position="13"/>
        <end position="456"/>
    </location>
</feature>
<gene>
    <name evidence="8" type="ORF">BA1DRAFT_00961</name>
</gene>
<dbReference type="PATRIC" id="fig|1393736.3.peg.992"/>
<dbReference type="InterPro" id="IPR036259">
    <property type="entry name" value="MFS_trans_sf"/>
</dbReference>
<feature type="transmembrane region" description="Helical" evidence="6">
    <location>
        <begin position="198"/>
        <end position="222"/>
    </location>
</feature>
<dbReference type="SUPFAM" id="SSF103473">
    <property type="entry name" value="MFS general substrate transporter"/>
    <property type="match status" value="1"/>
</dbReference>
<dbReference type="Gene3D" id="1.20.1250.20">
    <property type="entry name" value="MFS general substrate transporter like domains"/>
    <property type="match status" value="1"/>
</dbReference>
<keyword evidence="9" id="KW-1185">Reference proteome</keyword>
<feature type="transmembrane region" description="Helical" evidence="6">
    <location>
        <begin position="50"/>
        <end position="71"/>
    </location>
</feature>
<comment type="subcellular location">
    <subcellularLocation>
        <location evidence="1">Membrane</location>
        <topology evidence="1">Multi-pass membrane protein</topology>
    </subcellularLocation>
</comment>
<protein>
    <submittedName>
        <fullName evidence="8">Major Facilitator Superfamily transporter</fullName>
    </submittedName>
</protein>
<evidence type="ECO:0000256" key="2">
    <source>
        <dbReference type="ARBA" id="ARBA00022448"/>
    </source>
</evidence>
<dbReference type="InterPro" id="IPR020846">
    <property type="entry name" value="MFS_dom"/>
</dbReference>
<dbReference type="Proteomes" id="UP000023464">
    <property type="component" value="Unassembled WGS sequence"/>
</dbReference>
<dbReference type="RefSeq" id="WP_082303633.1">
    <property type="nucleotide sequence ID" value="NZ_CAWLTM010000105.1"/>
</dbReference>
<evidence type="ECO:0000259" key="7">
    <source>
        <dbReference type="PROSITE" id="PS50850"/>
    </source>
</evidence>
<evidence type="ECO:0000313" key="8">
    <source>
        <dbReference type="EMBL" id="EYU16478.1"/>
    </source>
</evidence>
<name>A0A022PNN7_9GAMM</name>
<accession>A0A022PNN7</accession>
<comment type="caution">
    <text evidence="8">The sequence shown here is derived from an EMBL/GenBank/DDBJ whole genome shotgun (WGS) entry which is preliminary data.</text>
</comment>
<dbReference type="EMBL" id="JFGV01000010">
    <property type="protein sequence ID" value="EYU16478.1"/>
    <property type="molecule type" value="Genomic_DNA"/>
</dbReference>
<feature type="transmembrane region" description="Helical" evidence="6">
    <location>
        <begin position="12"/>
        <end position="38"/>
    </location>
</feature>
<dbReference type="Pfam" id="PF07690">
    <property type="entry name" value="MFS_1"/>
    <property type="match status" value="1"/>
</dbReference>
<feature type="transmembrane region" description="Helical" evidence="6">
    <location>
        <begin position="336"/>
        <end position="353"/>
    </location>
</feature>
<dbReference type="InterPro" id="IPR011701">
    <property type="entry name" value="MFS"/>
</dbReference>
<feature type="transmembrane region" description="Helical" evidence="6">
    <location>
        <begin position="168"/>
        <end position="186"/>
    </location>
</feature>
<sequence>MNSSNQETKYRAIFIAIMIVTFMIGFDTTGLGVAIPVIATELGFGVKEGAWLSISYTAGFAAFLLPAGIITDRLGAMRTLISALLVFVVASYMSVSCVSLGSFIFVRLIQGIAAAFLNTAAMALLNLLFPVGSSNRSQVFKTWSMILGLSFSLGPPLGGLIIRMLDWSWILLLNLPLGGLVVFLMLKRKGRTLSAGGALSRVSLFSTLPVTAILLLVTMYQYIDQVLPGQNGTIIKATLLILGGISVWLCHHFSVRSFTRLPELKNGAFVISLVLPIIFSIAYWSLFVVLPQYFAVKLGFDALYLAMTMLLLSLPLTLVPLLRIAERFNLQATEGFLMLTVGLVLLAGIFSPVVDGNVWLLAVGLLLLGTGAAVLNPLMARLVMDNVAPENSGLAAALTSTLRQVGFAAGVAFFSLLTQHSEESVIHISEAMALLIAAMLSLVALAVCQGLQRSRGY</sequence>
<dbReference type="Gene3D" id="1.20.1720.10">
    <property type="entry name" value="Multidrug resistance protein D"/>
    <property type="match status" value="1"/>
</dbReference>
<dbReference type="AlphaFoldDB" id="A0A022PNN7"/>
<dbReference type="PRINTS" id="PR01035">
    <property type="entry name" value="TCRTETA"/>
</dbReference>
<keyword evidence="2" id="KW-0813">Transport</keyword>
<proteinExistence type="predicted"/>
<dbReference type="PANTHER" id="PTHR42718:SF9">
    <property type="entry name" value="MAJOR FACILITATOR SUPERFAMILY MULTIDRUG TRANSPORTER MFSC"/>
    <property type="match status" value="1"/>
</dbReference>
<reference evidence="8 9" key="1">
    <citation type="submission" date="2014-03" db="EMBL/GenBank/DDBJ databases">
        <title>Draft Genome of Photorhabdus luminescens BA1, an Egyptian Isolate.</title>
        <authorList>
            <person name="Ghazal S."/>
            <person name="Hurst S.G.IV."/>
            <person name="Morris K."/>
            <person name="Thomas K."/>
            <person name="Tisa L.S."/>
        </authorList>
    </citation>
    <scope>NUCLEOTIDE SEQUENCE [LARGE SCALE GENOMIC DNA]</scope>
    <source>
        <strain evidence="8 9">BA1</strain>
    </source>
</reference>
<dbReference type="PANTHER" id="PTHR42718">
    <property type="entry name" value="MAJOR FACILITATOR SUPERFAMILY MULTIDRUG TRANSPORTER MFSC"/>
    <property type="match status" value="1"/>
</dbReference>
<dbReference type="PROSITE" id="PS50850">
    <property type="entry name" value="MFS"/>
    <property type="match status" value="1"/>
</dbReference>
<keyword evidence="3 6" id="KW-0812">Transmembrane</keyword>
<evidence type="ECO:0000256" key="3">
    <source>
        <dbReference type="ARBA" id="ARBA00022692"/>
    </source>
</evidence>
<feature type="transmembrane region" description="Helical" evidence="6">
    <location>
        <begin position="426"/>
        <end position="448"/>
    </location>
</feature>